<sequence>MLLHADSALYLGLGESVEAVNAAVRRRLQGDDPHAWAHFASDFAARFAFAEPGGEAVVQALLNTFGGQRLAHGHTPVPLLLGGGGGGGWPPGPGEPLTYRGGRCVALDSAMAYRDPAGFLVRLGPRGVEEVVALRQA</sequence>
<accession>A0ABT7JGW1</accession>
<dbReference type="Proteomes" id="UP001302059">
    <property type="component" value="Unassembled WGS sequence"/>
</dbReference>
<proteinExistence type="predicted"/>
<evidence type="ECO:0000313" key="2">
    <source>
        <dbReference type="Proteomes" id="UP001302059"/>
    </source>
</evidence>
<dbReference type="EMBL" id="JASNGB010000071">
    <property type="protein sequence ID" value="MDL2344296.1"/>
    <property type="molecule type" value="Genomic_DNA"/>
</dbReference>
<organism evidence="1 2">
    <name type="scientific">Deinococcus rhizophilus</name>
    <dbReference type="NCBI Taxonomy" id="3049544"/>
    <lineage>
        <taxon>Bacteria</taxon>
        <taxon>Thermotogati</taxon>
        <taxon>Deinococcota</taxon>
        <taxon>Deinococci</taxon>
        <taxon>Deinococcales</taxon>
        <taxon>Deinococcaceae</taxon>
        <taxon>Deinococcus</taxon>
    </lineage>
</organism>
<comment type="caution">
    <text evidence="1">The sequence shown here is derived from an EMBL/GenBank/DDBJ whole genome shotgun (WGS) entry which is preliminary data.</text>
</comment>
<protein>
    <submittedName>
        <fullName evidence="1">Uncharacterized protein</fullName>
    </submittedName>
</protein>
<evidence type="ECO:0000313" key="1">
    <source>
        <dbReference type="EMBL" id="MDL2344296.1"/>
    </source>
</evidence>
<gene>
    <name evidence="1" type="ORF">QOL99_09040</name>
</gene>
<dbReference type="RefSeq" id="WP_285523153.1">
    <property type="nucleotide sequence ID" value="NZ_JASNGB010000071.1"/>
</dbReference>
<reference evidence="1 2" key="1">
    <citation type="submission" date="2023-05" db="EMBL/GenBank/DDBJ databases">
        <authorList>
            <person name="Gao F."/>
        </authorList>
    </citation>
    <scope>NUCLEOTIDE SEQUENCE [LARGE SCALE GENOMIC DNA]</scope>
    <source>
        <strain evidence="1 2">MIMF12</strain>
    </source>
</reference>
<name>A0ABT7JGW1_9DEIO</name>
<keyword evidence="2" id="KW-1185">Reference proteome</keyword>